<dbReference type="Gene3D" id="3.30.300.30">
    <property type="match status" value="1"/>
</dbReference>
<dbReference type="Pfam" id="PF13193">
    <property type="entry name" value="AMP-binding_C"/>
    <property type="match status" value="1"/>
</dbReference>
<keyword evidence="8" id="KW-1185">Reference proteome</keyword>
<dbReference type="PANTHER" id="PTHR45527:SF1">
    <property type="entry name" value="FATTY ACID SYNTHASE"/>
    <property type="match status" value="1"/>
</dbReference>
<dbReference type="Proteomes" id="UP000326179">
    <property type="component" value="Chromosome"/>
</dbReference>
<keyword evidence="4" id="KW-0597">Phosphoprotein</keyword>
<dbReference type="GO" id="GO:0043041">
    <property type="term" value="P:amino acid activation for nonribosomal peptide biosynthetic process"/>
    <property type="evidence" value="ECO:0007669"/>
    <property type="project" value="TreeGrafter"/>
</dbReference>
<dbReference type="KEGG" id="sfy:GFH48_36445"/>
<dbReference type="SUPFAM" id="SSF52777">
    <property type="entry name" value="CoA-dependent acyltransferases"/>
    <property type="match status" value="2"/>
</dbReference>
<feature type="region of interest" description="Disordered" evidence="5">
    <location>
        <begin position="1030"/>
        <end position="1051"/>
    </location>
</feature>
<comment type="cofactor">
    <cofactor evidence="1">
        <name>pantetheine 4'-phosphate</name>
        <dbReference type="ChEBI" id="CHEBI:47942"/>
    </cofactor>
</comment>
<dbReference type="GO" id="GO:0003824">
    <property type="term" value="F:catalytic activity"/>
    <property type="evidence" value="ECO:0007669"/>
    <property type="project" value="InterPro"/>
</dbReference>
<dbReference type="PROSITE" id="PS00455">
    <property type="entry name" value="AMP_BINDING"/>
    <property type="match status" value="1"/>
</dbReference>
<evidence type="ECO:0000256" key="4">
    <source>
        <dbReference type="ARBA" id="ARBA00022553"/>
    </source>
</evidence>
<dbReference type="InterPro" id="IPR000873">
    <property type="entry name" value="AMP-dep_synth/lig_dom"/>
</dbReference>
<organism evidence="7 8">
    <name type="scientific">Streptomyces fagopyri</name>
    <dbReference type="NCBI Taxonomy" id="2662397"/>
    <lineage>
        <taxon>Bacteria</taxon>
        <taxon>Bacillati</taxon>
        <taxon>Actinomycetota</taxon>
        <taxon>Actinomycetes</taxon>
        <taxon>Kitasatosporales</taxon>
        <taxon>Streptomycetaceae</taxon>
        <taxon>Streptomyces</taxon>
    </lineage>
</organism>
<dbReference type="GO" id="GO:0005737">
    <property type="term" value="C:cytoplasm"/>
    <property type="evidence" value="ECO:0007669"/>
    <property type="project" value="TreeGrafter"/>
</dbReference>
<dbReference type="GO" id="GO:0044550">
    <property type="term" value="P:secondary metabolite biosynthetic process"/>
    <property type="evidence" value="ECO:0007669"/>
    <property type="project" value="UniProtKB-ARBA"/>
</dbReference>
<dbReference type="Gene3D" id="3.30.559.30">
    <property type="entry name" value="Nonribosomal peptide synthetase, condensation domain"/>
    <property type="match status" value="1"/>
</dbReference>
<dbReference type="InterPro" id="IPR020845">
    <property type="entry name" value="AMP-binding_CS"/>
</dbReference>
<dbReference type="GO" id="GO:0017000">
    <property type="term" value="P:antibiotic biosynthetic process"/>
    <property type="evidence" value="ECO:0007669"/>
    <property type="project" value="UniProtKB-ARBA"/>
</dbReference>
<dbReference type="InterPro" id="IPR045851">
    <property type="entry name" value="AMP-bd_C_sf"/>
</dbReference>
<protein>
    <submittedName>
        <fullName evidence="7">Amino acid adenylation domain-containing protein</fullName>
    </submittedName>
</protein>
<dbReference type="FunFam" id="3.40.50.12780:FF:000012">
    <property type="entry name" value="Non-ribosomal peptide synthetase"/>
    <property type="match status" value="1"/>
</dbReference>
<evidence type="ECO:0000259" key="6">
    <source>
        <dbReference type="PROSITE" id="PS50075"/>
    </source>
</evidence>
<dbReference type="Pfam" id="PF00501">
    <property type="entry name" value="AMP-binding"/>
    <property type="match status" value="1"/>
</dbReference>
<dbReference type="GO" id="GO:0031177">
    <property type="term" value="F:phosphopantetheine binding"/>
    <property type="evidence" value="ECO:0007669"/>
    <property type="project" value="InterPro"/>
</dbReference>
<dbReference type="InterPro" id="IPR010071">
    <property type="entry name" value="AA_adenyl_dom"/>
</dbReference>
<reference evidence="7 8" key="1">
    <citation type="submission" date="2019-10" db="EMBL/GenBank/DDBJ databases">
        <title>A novel species.</title>
        <authorList>
            <person name="Gao J."/>
        </authorList>
    </citation>
    <scope>NUCLEOTIDE SEQUENCE [LARGE SCALE GENOMIC DNA]</scope>
    <source>
        <strain evidence="7 8">QMT-28</strain>
    </source>
</reference>
<dbReference type="SUPFAM" id="SSF56801">
    <property type="entry name" value="Acetyl-CoA synthetase-like"/>
    <property type="match status" value="1"/>
</dbReference>
<evidence type="ECO:0000256" key="2">
    <source>
        <dbReference type="ARBA" id="ARBA00006432"/>
    </source>
</evidence>
<proteinExistence type="inferred from homology"/>
<dbReference type="AlphaFoldDB" id="A0A5Q0LLJ0"/>
<dbReference type="InterPro" id="IPR029058">
    <property type="entry name" value="AB_hydrolase_fold"/>
</dbReference>
<dbReference type="InterPro" id="IPR023213">
    <property type="entry name" value="CAT-like_dom_sf"/>
</dbReference>
<dbReference type="PROSITE" id="PS00012">
    <property type="entry name" value="PHOSPHOPANTETHEINE"/>
    <property type="match status" value="1"/>
</dbReference>
<keyword evidence="3" id="KW-0596">Phosphopantetheine</keyword>
<sequence length="1051" mass="113658">MSDSPGHRFGLSAAQLGFWYAQKFGAEKRNDNIAEYIDIRGRVNRGLLETACRTAVDEIDAMRVRIIERASGVEQYVAERMPFDVPFVDLRDRQDPQAAAHAWMRTEWDRPVDVCQSPLFAFALLRVEDARYFWYQRFHHMAMDGFSISFFRDRVGRIYTALAENSPQPAGDFGKLETLVAEEAEYRASPQFEEDRAYWLDTFPRGTAPSGLSGKPATGPSPTFLHHGTSLPPAGVTRLNDAARALGVRRSALLIAALAAYVHRTTGTEQVVLGLPVTGRQTPQSRRSLGSVVNVVPLVLQVPSGTSVMDLVRQVSDQVGHALRHQQYRYEDLRRDLKAVGGAANLYGAFINIRKFDAVRFADHHASVHTVSNASVEDFSLTVCDWNDATGLAVHADANPALYTQEQVDTHLNRIVTAIEWLLEAGAADLIADLDVLPDAERHTMLTDWNDTSAEVLRGSLPELFRARVEGTPDATAVAFGSVHVTYAELDARANRLAHRLIGLGVAPDTPVALFLERSVELVVATLAVLKAGAAYLPLHAGYPAERLAWVMSDSRATVLITDRAMAQREFTHDARVIVIDDADLAAEPEHDPALTVHPDQLAYVMYTSGSTGKPKGVAVTHEDVVCLATDHRWRGGAHKRVLMHAPHAFDSSTYEIWVPLLGGGRIVGLPPGEFDLASLRRTMTEGGVTGVLFTAGLFSRIAEEDTDFLAGVSEVWTGGDVVSPVAVRALLDRHPHLKVVDVYGPTETTLFATCFPMKQGDAPDAGVPIGHPMDNTRVYVLDARLRPVPVGVAGELYIAGAGLARGYLGRAGLTAGRFVGCPFGGVGERMYRTGDVVRWGVGGELEFVGRADDQVKVRGFRIELGEVESALGRCPGVGQAVAVVRGEGVEKRLVGYVVPAVGGVSSGGVREFVAGVLPDYMVPSAVVVLDDLPLTPNGKVDRKALPAPLPAEGAAGGRRPRTPREEILCALFAEVLNVSSVGIDDSFFELGGHSLTATRLISRIRSTLGAELSIRALFDAPTVSGITSRLGPAAASRPALRRTPRSQELS</sequence>
<dbReference type="FunFam" id="1.10.1200.10:FF:000005">
    <property type="entry name" value="Nonribosomal peptide synthetase 1"/>
    <property type="match status" value="1"/>
</dbReference>
<dbReference type="InterPro" id="IPR025110">
    <property type="entry name" value="AMP-bd_C"/>
</dbReference>
<dbReference type="Pfam" id="PF00550">
    <property type="entry name" value="PP-binding"/>
    <property type="match status" value="1"/>
</dbReference>
<dbReference type="Gene3D" id="3.40.50.980">
    <property type="match status" value="2"/>
</dbReference>
<dbReference type="CDD" id="cd12117">
    <property type="entry name" value="A_NRPS_Srf_like"/>
    <property type="match status" value="1"/>
</dbReference>
<accession>A0A5Q0LLJ0</accession>
<dbReference type="SMART" id="SM00823">
    <property type="entry name" value="PKS_PP"/>
    <property type="match status" value="1"/>
</dbReference>
<dbReference type="InterPro" id="IPR009081">
    <property type="entry name" value="PP-bd_ACP"/>
</dbReference>
<evidence type="ECO:0000313" key="8">
    <source>
        <dbReference type="Proteomes" id="UP000326179"/>
    </source>
</evidence>
<comment type="similarity">
    <text evidence="2">Belongs to the ATP-dependent AMP-binding enzyme family.</text>
</comment>
<dbReference type="FunFam" id="3.40.50.980:FF:000001">
    <property type="entry name" value="Non-ribosomal peptide synthetase"/>
    <property type="match status" value="1"/>
</dbReference>
<gene>
    <name evidence="7" type="ORF">GFH48_36445</name>
</gene>
<dbReference type="PANTHER" id="PTHR45527">
    <property type="entry name" value="NONRIBOSOMAL PEPTIDE SYNTHETASE"/>
    <property type="match status" value="1"/>
</dbReference>
<dbReference type="PROSITE" id="PS50075">
    <property type="entry name" value="CARRIER"/>
    <property type="match status" value="1"/>
</dbReference>
<dbReference type="Pfam" id="PF00668">
    <property type="entry name" value="Condensation"/>
    <property type="match status" value="1"/>
</dbReference>
<evidence type="ECO:0000256" key="5">
    <source>
        <dbReference type="SAM" id="MobiDB-lite"/>
    </source>
</evidence>
<dbReference type="Gene3D" id="3.40.50.1820">
    <property type="entry name" value="alpha/beta hydrolase"/>
    <property type="match status" value="1"/>
</dbReference>
<dbReference type="InterPro" id="IPR020806">
    <property type="entry name" value="PKS_PP-bd"/>
</dbReference>
<dbReference type="InterPro" id="IPR036736">
    <property type="entry name" value="ACP-like_sf"/>
</dbReference>
<dbReference type="GO" id="GO:0008610">
    <property type="term" value="P:lipid biosynthetic process"/>
    <property type="evidence" value="ECO:0007669"/>
    <property type="project" value="UniProtKB-ARBA"/>
</dbReference>
<dbReference type="EMBL" id="CP045643">
    <property type="protein sequence ID" value="QFZ78055.1"/>
    <property type="molecule type" value="Genomic_DNA"/>
</dbReference>
<dbReference type="NCBIfam" id="TIGR01733">
    <property type="entry name" value="AA-adenyl-dom"/>
    <property type="match status" value="1"/>
</dbReference>
<evidence type="ECO:0000256" key="1">
    <source>
        <dbReference type="ARBA" id="ARBA00001957"/>
    </source>
</evidence>
<dbReference type="InterPro" id="IPR001242">
    <property type="entry name" value="Condensation_dom"/>
</dbReference>
<feature type="domain" description="Carrier" evidence="6">
    <location>
        <begin position="960"/>
        <end position="1035"/>
    </location>
</feature>
<dbReference type="Gene3D" id="3.30.559.10">
    <property type="entry name" value="Chloramphenicol acetyltransferase-like domain"/>
    <property type="match status" value="1"/>
</dbReference>
<dbReference type="RefSeq" id="WP_153292235.1">
    <property type="nucleotide sequence ID" value="NZ_CP045643.1"/>
</dbReference>
<dbReference type="Gene3D" id="2.30.38.10">
    <property type="entry name" value="Luciferase, Domain 3"/>
    <property type="match status" value="1"/>
</dbReference>
<dbReference type="InterPro" id="IPR006162">
    <property type="entry name" value="Ppantetheine_attach_site"/>
</dbReference>
<dbReference type="FunFam" id="3.30.300.30:FF:000010">
    <property type="entry name" value="Enterobactin synthetase component F"/>
    <property type="match status" value="1"/>
</dbReference>
<evidence type="ECO:0000313" key="7">
    <source>
        <dbReference type="EMBL" id="QFZ78055.1"/>
    </source>
</evidence>
<name>A0A5Q0LLJ0_9ACTN</name>
<dbReference type="SUPFAM" id="SSF47336">
    <property type="entry name" value="ACP-like"/>
    <property type="match status" value="1"/>
</dbReference>
<evidence type="ECO:0000256" key="3">
    <source>
        <dbReference type="ARBA" id="ARBA00022450"/>
    </source>
</evidence>
<dbReference type="FunFam" id="2.30.38.10:FF:000001">
    <property type="entry name" value="Non-ribosomal peptide synthetase PvdI"/>
    <property type="match status" value="1"/>
</dbReference>